<evidence type="ECO:0000313" key="1">
    <source>
        <dbReference type="EMBL" id="KAI3703540.1"/>
    </source>
</evidence>
<accession>A0ACB9A558</accession>
<proteinExistence type="predicted"/>
<evidence type="ECO:0000313" key="2">
    <source>
        <dbReference type="Proteomes" id="UP001056120"/>
    </source>
</evidence>
<dbReference type="Proteomes" id="UP001056120">
    <property type="component" value="Linkage Group LG25"/>
</dbReference>
<gene>
    <name evidence="1" type="ORF">L1987_73690</name>
</gene>
<keyword evidence="2" id="KW-1185">Reference proteome</keyword>
<comment type="caution">
    <text evidence="1">The sequence shown here is derived from an EMBL/GenBank/DDBJ whole genome shotgun (WGS) entry which is preliminary data.</text>
</comment>
<name>A0ACB9A558_9ASTR</name>
<reference evidence="1 2" key="2">
    <citation type="journal article" date="2022" name="Mol. Ecol. Resour.">
        <title>The genomes of chicory, endive, great burdock and yacon provide insights into Asteraceae paleo-polyploidization history and plant inulin production.</title>
        <authorList>
            <person name="Fan W."/>
            <person name="Wang S."/>
            <person name="Wang H."/>
            <person name="Wang A."/>
            <person name="Jiang F."/>
            <person name="Liu H."/>
            <person name="Zhao H."/>
            <person name="Xu D."/>
            <person name="Zhang Y."/>
        </authorList>
    </citation>
    <scope>NUCLEOTIDE SEQUENCE [LARGE SCALE GENOMIC DNA]</scope>
    <source>
        <strain evidence="2">cv. Yunnan</strain>
        <tissue evidence="1">Leaves</tissue>
    </source>
</reference>
<sequence length="106" mass="12345">MANLDTFEHIGDFFIIIHTQDNRLAIFNHIGFEAFGAVERVGAESGFQVYLKVFHDSENNSSFIHFQNQMSRWQFYGGVLELINTSRYPRNHNLKICTVLVIRGFF</sequence>
<organism evidence="1 2">
    <name type="scientific">Smallanthus sonchifolius</name>
    <dbReference type="NCBI Taxonomy" id="185202"/>
    <lineage>
        <taxon>Eukaryota</taxon>
        <taxon>Viridiplantae</taxon>
        <taxon>Streptophyta</taxon>
        <taxon>Embryophyta</taxon>
        <taxon>Tracheophyta</taxon>
        <taxon>Spermatophyta</taxon>
        <taxon>Magnoliopsida</taxon>
        <taxon>eudicotyledons</taxon>
        <taxon>Gunneridae</taxon>
        <taxon>Pentapetalae</taxon>
        <taxon>asterids</taxon>
        <taxon>campanulids</taxon>
        <taxon>Asterales</taxon>
        <taxon>Asteraceae</taxon>
        <taxon>Asteroideae</taxon>
        <taxon>Heliantheae alliance</taxon>
        <taxon>Millerieae</taxon>
        <taxon>Smallanthus</taxon>
    </lineage>
</organism>
<protein>
    <submittedName>
        <fullName evidence="1">Uncharacterized protein</fullName>
    </submittedName>
</protein>
<dbReference type="EMBL" id="CM042042">
    <property type="protein sequence ID" value="KAI3703540.1"/>
    <property type="molecule type" value="Genomic_DNA"/>
</dbReference>
<reference evidence="2" key="1">
    <citation type="journal article" date="2022" name="Mol. Ecol. Resour.">
        <title>The genomes of chicory, endive, great burdock and yacon provide insights into Asteraceae palaeo-polyploidization history and plant inulin production.</title>
        <authorList>
            <person name="Fan W."/>
            <person name="Wang S."/>
            <person name="Wang H."/>
            <person name="Wang A."/>
            <person name="Jiang F."/>
            <person name="Liu H."/>
            <person name="Zhao H."/>
            <person name="Xu D."/>
            <person name="Zhang Y."/>
        </authorList>
    </citation>
    <scope>NUCLEOTIDE SEQUENCE [LARGE SCALE GENOMIC DNA]</scope>
    <source>
        <strain evidence="2">cv. Yunnan</strain>
    </source>
</reference>